<protein>
    <submittedName>
        <fullName evidence="2">Uncharacterized protein</fullName>
    </submittedName>
</protein>
<organism evidence="2 3">
    <name type="scientific">Rufibacter tibetensis</name>
    <dbReference type="NCBI Taxonomy" id="512763"/>
    <lineage>
        <taxon>Bacteria</taxon>
        <taxon>Pseudomonadati</taxon>
        <taxon>Bacteroidota</taxon>
        <taxon>Cytophagia</taxon>
        <taxon>Cytophagales</taxon>
        <taxon>Hymenobacteraceae</taxon>
        <taxon>Rufibacter</taxon>
    </lineage>
</organism>
<evidence type="ECO:0000256" key="1">
    <source>
        <dbReference type="SAM" id="Phobius"/>
    </source>
</evidence>
<dbReference type="STRING" id="512763.DC20_19375"/>
<evidence type="ECO:0000313" key="2">
    <source>
        <dbReference type="EMBL" id="ALJ00747.1"/>
    </source>
</evidence>
<keyword evidence="3" id="KW-1185">Reference proteome</keyword>
<proteinExistence type="predicted"/>
<dbReference type="EMBL" id="CP012643">
    <property type="protein sequence ID" value="ALJ00747.1"/>
    <property type="molecule type" value="Genomic_DNA"/>
</dbReference>
<keyword evidence="1" id="KW-0812">Transmembrane</keyword>
<sequence>MHSGHLLSILCIPLGIFILIKHKFWKYNSYETLFWTGARNFISGLIFLMIGVFGIYDIVVKLFK</sequence>
<feature type="transmembrane region" description="Helical" evidence="1">
    <location>
        <begin position="45"/>
        <end position="63"/>
    </location>
</feature>
<dbReference type="KEGG" id="rti:DC20_19375"/>
<reference evidence="2 3" key="1">
    <citation type="submission" date="2015-08" db="EMBL/GenBank/DDBJ databases">
        <title>Complete genome sequence of Rufibacter tibetensis strain 1351t, a radiation-resistant bacterium from tibet plateau.</title>
        <authorList>
            <person name="Dai J."/>
        </authorList>
    </citation>
    <scope>NUCLEOTIDE SEQUENCE [LARGE SCALE GENOMIC DNA]</scope>
    <source>
        <strain evidence="2 3">1351</strain>
    </source>
</reference>
<feature type="transmembrane region" description="Helical" evidence="1">
    <location>
        <begin position="7"/>
        <end position="25"/>
    </location>
</feature>
<accession>A0A0P0CFR2</accession>
<keyword evidence="1" id="KW-0472">Membrane</keyword>
<keyword evidence="1" id="KW-1133">Transmembrane helix</keyword>
<dbReference type="Proteomes" id="UP000061382">
    <property type="component" value="Chromosome"/>
</dbReference>
<dbReference type="PATRIC" id="fig|512763.3.peg.4248"/>
<gene>
    <name evidence="2" type="ORF">DC20_19375</name>
</gene>
<name>A0A0P0CFR2_9BACT</name>
<evidence type="ECO:0000313" key="3">
    <source>
        <dbReference type="Proteomes" id="UP000061382"/>
    </source>
</evidence>
<dbReference type="AlphaFoldDB" id="A0A0P0CFR2"/>